<gene>
    <name evidence="3" type="ORF">DSTB1V02_LOCUS12952</name>
</gene>
<sequence length="257" mass="28851">MQKYQPQSVRHVQVYAFIQFLTGVMTHAQFMAIHKTWHFHQALLFLGYMGLSTLSLGLIPTRTAPIGPDQGISDMLRAAEAALMAKTSGSCTPSTDRRLQMICVSPENARGNMGLKDRSIMRLVRTSLSVGPRSRRRKFMGMRPAAAAFWRKSTLTLHMARNCVQEAGGRDLPCKRLMGCMRITLIVELTEASTKRHHTSGPVDHEEERAAPAGEARGVQPTRGHDRTSRHLYYFVGENRFDVHCFRIELVPPTPPP</sequence>
<accession>A0A7R9FS67</accession>
<evidence type="ECO:0000256" key="1">
    <source>
        <dbReference type="SAM" id="MobiDB-lite"/>
    </source>
</evidence>
<keyword evidence="2" id="KW-0472">Membrane</keyword>
<feature type="transmembrane region" description="Helical" evidence="2">
    <location>
        <begin position="12"/>
        <end position="33"/>
    </location>
</feature>
<dbReference type="EMBL" id="CAJPEV010005442">
    <property type="protein sequence ID" value="CAG0903163.1"/>
    <property type="molecule type" value="Genomic_DNA"/>
</dbReference>
<organism evidence="3">
    <name type="scientific">Darwinula stevensoni</name>
    <dbReference type="NCBI Taxonomy" id="69355"/>
    <lineage>
        <taxon>Eukaryota</taxon>
        <taxon>Metazoa</taxon>
        <taxon>Ecdysozoa</taxon>
        <taxon>Arthropoda</taxon>
        <taxon>Crustacea</taxon>
        <taxon>Oligostraca</taxon>
        <taxon>Ostracoda</taxon>
        <taxon>Podocopa</taxon>
        <taxon>Podocopida</taxon>
        <taxon>Darwinulocopina</taxon>
        <taxon>Darwinuloidea</taxon>
        <taxon>Darwinulidae</taxon>
        <taxon>Darwinula</taxon>
    </lineage>
</organism>
<proteinExistence type="predicted"/>
<feature type="region of interest" description="Disordered" evidence="1">
    <location>
        <begin position="193"/>
        <end position="225"/>
    </location>
</feature>
<dbReference type="Proteomes" id="UP000677054">
    <property type="component" value="Unassembled WGS sequence"/>
</dbReference>
<keyword evidence="2" id="KW-1133">Transmembrane helix</keyword>
<evidence type="ECO:0000313" key="3">
    <source>
        <dbReference type="EMBL" id="CAD7253202.1"/>
    </source>
</evidence>
<name>A0A7R9FS67_9CRUS</name>
<dbReference type="AlphaFoldDB" id="A0A7R9FS67"/>
<protein>
    <submittedName>
        <fullName evidence="3">Uncharacterized protein</fullName>
    </submittedName>
</protein>
<evidence type="ECO:0000256" key="2">
    <source>
        <dbReference type="SAM" id="Phobius"/>
    </source>
</evidence>
<keyword evidence="2" id="KW-0812">Transmembrane</keyword>
<feature type="transmembrane region" description="Helical" evidence="2">
    <location>
        <begin position="39"/>
        <end position="59"/>
    </location>
</feature>
<dbReference type="EMBL" id="LR904959">
    <property type="protein sequence ID" value="CAD7253202.1"/>
    <property type="molecule type" value="Genomic_DNA"/>
</dbReference>
<reference evidence="3" key="1">
    <citation type="submission" date="2020-11" db="EMBL/GenBank/DDBJ databases">
        <authorList>
            <person name="Tran Van P."/>
        </authorList>
    </citation>
    <scope>NUCLEOTIDE SEQUENCE</scope>
</reference>
<keyword evidence="4" id="KW-1185">Reference proteome</keyword>
<evidence type="ECO:0000313" key="4">
    <source>
        <dbReference type="Proteomes" id="UP000677054"/>
    </source>
</evidence>